<reference evidence="1" key="1">
    <citation type="submission" date="2022-10" db="EMBL/GenBank/DDBJ databases">
        <title>Tapping the CABI collections for fungal endophytes: first genome assemblies for Collariella, Neodidymelliopsis, Ascochyta clinopodiicola, Didymella pomorum, Didymosphaeria variabile, Neocosmospora piperis and Neocucurbitaria cava.</title>
        <authorList>
            <person name="Hill R."/>
        </authorList>
    </citation>
    <scope>NUCLEOTIDE SEQUENCE</scope>
    <source>
        <strain evidence="1">IMI 355082</strain>
    </source>
</reference>
<evidence type="ECO:0000313" key="1">
    <source>
        <dbReference type="EMBL" id="KAJ4387741.1"/>
    </source>
</evidence>
<accession>A0A9W8YN01</accession>
<evidence type="ECO:0000313" key="2">
    <source>
        <dbReference type="Proteomes" id="UP001140453"/>
    </source>
</evidence>
<keyword evidence="2" id="KW-1185">Reference proteome</keyword>
<dbReference type="AlphaFoldDB" id="A0A9W8YN01"/>
<dbReference type="OrthoDB" id="5376140at2759"/>
<gene>
    <name evidence="1" type="ORF">N0V93_008341</name>
</gene>
<comment type="caution">
    <text evidence="1">The sequence shown here is derived from an EMBL/GenBank/DDBJ whole genome shotgun (WGS) entry which is preliminary data.</text>
</comment>
<protein>
    <submittedName>
        <fullName evidence="1">Uncharacterized protein</fullName>
    </submittedName>
</protein>
<name>A0A9W8YN01_9PEZI</name>
<organism evidence="1 2">
    <name type="scientific">Gnomoniopsis smithogilvyi</name>
    <dbReference type="NCBI Taxonomy" id="1191159"/>
    <lineage>
        <taxon>Eukaryota</taxon>
        <taxon>Fungi</taxon>
        <taxon>Dikarya</taxon>
        <taxon>Ascomycota</taxon>
        <taxon>Pezizomycotina</taxon>
        <taxon>Sordariomycetes</taxon>
        <taxon>Sordariomycetidae</taxon>
        <taxon>Diaporthales</taxon>
        <taxon>Gnomoniaceae</taxon>
        <taxon>Gnomoniopsis</taxon>
    </lineage>
</organism>
<dbReference type="EMBL" id="JAPEVB010000005">
    <property type="protein sequence ID" value="KAJ4387741.1"/>
    <property type="molecule type" value="Genomic_DNA"/>
</dbReference>
<dbReference type="Proteomes" id="UP001140453">
    <property type="component" value="Unassembled WGS sequence"/>
</dbReference>
<sequence>MPPFMHRPFLKFASWPLTSPANAPRLLPSAHAVYFRRFAHAALQPQTLDFPVVHHGPVTESQRAPRRWRASSRAKRYSLTDPPTNLLVQRLRNPPGSNSTDTGIKLRKVAKSNSPRLAVLAHQLVLRRDQALLEKDLQELLMDPLQWRKRLNKFSMKGIQEDDVHHWVWILQADDTDTKVDRLVASDRFVPIFVLMAILRFDERMVKGSSLVKIYDYLAKTYIDSSSKSPRALKEEVATGSYRRKLNGMGNMTPSNFVLVIRRLVHHCLTTFPSSLPMIARLVVSYIGLVPDKIPKATGRPTGYRIRCMLFNHALCTFRRTPVLFPLANLPHNWKAQKILLSYSAGLKRPLVISRWSYRAIRMVLIGLKKSQEEKMAASRYAKTWPPYIKQLDGTDEARDRAQYLSRSVKAGILKQSEGYSHDLVDHAVDTLGGSLPGRAVTIQTRSAPRGLWKHQHRSLQILAYWAAKVKATRNAHEAWQVFNEPPMAGVQPDFQVYAEMRRQETYPPHLANLTELERERVRPCSAQELYEKMVRSGQRPVHQCLTVLIRNAPSLDRAAEYLNDSPLHKDAVENMTRSLTPLYQYLVQIPIPIFDSYIALLCSRQGRRRWVPDRDHKPQPGIIRSYDHLKRAIQLICARLGPRRKPAMSPWHTVMRALANTRLVMRPHLSWAEDDLDALKTMITLFDAHTASQGLHPVPFDCLCRCILKVMRHNLPTKPENHTAAWSAHKRLHLATEARSQMDHALGMVKSAFCELIAPVQAPTDKRLSKTDSSPLLQHELSASHIRTYLEVLAKSGDVEEGVRVMQWLLATVEQSTLLEKAQDPRHKQWSMVRDAIVSFRAIVDACDVQPEVVAHIKQSFQELEANGGPWSWPTSEDVEEYVRWSDEKYKVPEVI</sequence>
<proteinExistence type="predicted"/>